<evidence type="ECO:0000313" key="12">
    <source>
        <dbReference type="Proteomes" id="UP000245396"/>
    </source>
</evidence>
<evidence type="ECO:0000256" key="3">
    <source>
        <dbReference type="ARBA" id="ARBA00004818"/>
    </source>
</evidence>
<feature type="binding site" evidence="10">
    <location>
        <position position="19"/>
    </location>
    <ligand>
        <name>Mg(2+)</name>
        <dbReference type="ChEBI" id="CHEBI:18420"/>
    </ligand>
</feature>
<evidence type="ECO:0000256" key="5">
    <source>
        <dbReference type="ARBA" id="ARBA00013078"/>
    </source>
</evidence>
<evidence type="ECO:0000256" key="10">
    <source>
        <dbReference type="HAMAP-Rule" id="MF_00495"/>
    </source>
</evidence>
<dbReference type="InterPro" id="IPR050155">
    <property type="entry name" value="HAD-like_hydrolase_sf"/>
</dbReference>
<dbReference type="Gene3D" id="3.40.50.1000">
    <property type="entry name" value="HAD superfamily/HAD-like"/>
    <property type="match status" value="1"/>
</dbReference>
<dbReference type="SFLD" id="SFLDG01135">
    <property type="entry name" value="C1.5.6:_HAD__Beta-PGM__Phospha"/>
    <property type="match status" value="1"/>
</dbReference>
<comment type="pathway">
    <text evidence="3 10">Organic acid metabolism; glycolate biosynthesis; glycolate from 2-phosphoglycolate: step 1/1.</text>
</comment>
<evidence type="ECO:0000256" key="2">
    <source>
        <dbReference type="ARBA" id="ARBA00001946"/>
    </source>
</evidence>
<proteinExistence type="inferred from homology"/>
<dbReference type="EMBL" id="QGGG01000020">
    <property type="protein sequence ID" value="PWJ75811.1"/>
    <property type="molecule type" value="Genomic_DNA"/>
</dbReference>
<keyword evidence="7 10" id="KW-0378">Hydrolase</keyword>
<dbReference type="InterPro" id="IPR023214">
    <property type="entry name" value="HAD_sf"/>
</dbReference>
<accession>A0A316BR07</accession>
<keyword evidence="12" id="KW-1185">Reference proteome</keyword>
<dbReference type="EC" id="3.1.3.18" evidence="5 10"/>
<feature type="binding site" evidence="10">
    <location>
        <position position="21"/>
    </location>
    <ligand>
        <name>Mg(2+)</name>
        <dbReference type="ChEBI" id="CHEBI:18420"/>
    </ligand>
</feature>
<keyword evidence="9 10" id="KW-0119">Carbohydrate metabolism</keyword>
<dbReference type="SUPFAM" id="SSF56784">
    <property type="entry name" value="HAD-like"/>
    <property type="match status" value="1"/>
</dbReference>
<evidence type="ECO:0000256" key="8">
    <source>
        <dbReference type="ARBA" id="ARBA00022842"/>
    </source>
</evidence>
<dbReference type="GO" id="GO:0006281">
    <property type="term" value="P:DNA repair"/>
    <property type="evidence" value="ECO:0007669"/>
    <property type="project" value="TreeGrafter"/>
</dbReference>
<reference evidence="11 12" key="1">
    <citation type="submission" date="2018-05" db="EMBL/GenBank/DDBJ databases">
        <title>Genomic Encyclopedia of Type Strains, Phase IV (KMG-IV): sequencing the most valuable type-strain genomes for metagenomic binning, comparative biology and taxonomic classification.</title>
        <authorList>
            <person name="Goeker M."/>
        </authorList>
    </citation>
    <scope>NUCLEOTIDE SEQUENCE [LARGE SCALE GENOMIC DNA]</scope>
    <source>
        <strain evidence="11 12">DSM 6986</strain>
    </source>
</reference>
<dbReference type="NCBIfam" id="TIGR01449">
    <property type="entry name" value="PGP_bact"/>
    <property type="match status" value="1"/>
</dbReference>
<comment type="caution">
    <text evidence="11">The sequence shown here is derived from an EMBL/GenBank/DDBJ whole genome shotgun (WGS) entry which is preliminary data.</text>
</comment>
<comment type="catalytic activity">
    <reaction evidence="1 10">
        <text>2-phosphoglycolate + H2O = glycolate + phosphate</text>
        <dbReference type="Rhea" id="RHEA:14369"/>
        <dbReference type="ChEBI" id="CHEBI:15377"/>
        <dbReference type="ChEBI" id="CHEBI:29805"/>
        <dbReference type="ChEBI" id="CHEBI:43474"/>
        <dbReference type="ChEBI" id="CHEBI:58033"/>
        <dbReference type="EC" id="3.1.3.18"/>
    </reaction>
</comment>
<dbReference type="PANTHER" id="PTHR43434:SF1">
    <property type="entry name" value="PHOSPHOGLYCOLATE PHOSPHATASE"/>
    <property type="match status" value="1"/>
</dbReference>
<dbReference type="GO" id="GO:0005829">
    <property type="term" value="C:cytosol"/>
    <property type="evidence" value="ECO:0007669"/>
    <property type="project" value="TreeGrafter"/>
</dbReference>
<gene>
    <name evidence="11" type="ORF">C7441_12069</name>
</gene>
<protein>
    <recommendedName>
        <fullName evidence="5 10">Phosphoglycolate phosphatase</fullName>
        <shortName evidence="10">PGP</shortName>
        <shortName evidence="10">PGPase</shortName>
        <ecNumber evidence="5 10">3.1.3.18</ecNumber>
    </recommendedName>
</protein>
<dbReference type="HAMAP" id="MF_00495">
    <property type="entry name" value="GPH_hydrolase_bact"/>
    <property type="match status" value="1"/>
</dbReference>
<feature type="binding site" evidence="10">
    <location>
        <position position="181"/>
    </location>
    <ligand>
        <name>Mg(2+)</name>
        <dbReference type="ChEBI" id="CHEBI:18420"/>
    </ligand>
</feature>
<dbReference type="GO" id="GO:0008967">
    <property type="term" value="F:phosphoglycolate phosphatase activity"/>
    <property type="evidence" value="ECO:0007669"/>
    <property type="project" value="UniProtKB-UniRule"/>
</dbReference>
<dbReference type="AlphaFoldDB" id="A0A316BR07"/>
<dbReference type="SFLD" id="SFLDS00003">
    <property type="entry name" value="Haloacid_Dehalogenase"/>
    <property type="match status" value="1"/>
</dbReference>
<dbReference type="InterPro" id="IPR037512">
    <property type="entry name" value="PGPase_prok"/>
</dbReference>
<dbReference type="Gene3D" id="1.10.150.240">
    <property type="entry name" value="Putative phosphatase, domain 2"/>
    <property type="match status" value="1"/>
</dbReference>
<comment type="similarity">
    <text evidence="4 10">Belongs to the HAD-like hydrolase superfamily. CbbY/CbbZ/Gph/YieH family.</text>
</comment>
<name>A0A316BR07_PSESE</name>
<dbReference type="GO" id="GO:0046295">
    <property type="term" value="P:glycolate biosynthetic process"/>
    <property type="evidence" value="ECO:0007669"/>
    <property type="project" value="UniProtKB-UniRule"/>
</dbReference>
<dbReference type="GO" id="GO:0005975">
    <property type="term" value="P:carbohydrate metabolic process"/>
    <property type="evidence" value="ECO:0007669"/>
    <property type="project" value="InterPro"/>
</dbReference>
<evidence type="ECO:0000313" key="11">
    <source>
        <dbReference type="EMBL" id="PWJ75811.1"/>
    </source>
</evidence>
<dbReference type="OrthoDB" id="9793014at2"/>
<dbReference type="Pfam" id="PF00702">
    <property type="entry name" value="Hydrolase"/>
    <property type="match status" value="1"/>
</dbReference>
<sequence length="234" mass="24466">MTASRAIPLASMPKAILFDLDGTLIDSAPDITAAVNELLAAHRLPPFSVEKVTAMVGDGMPRLVERAFAASGTPLVGKALEEAVDEMTPIYLRHLTGRSRLMPGAREALAQFHMMGIALAVATNKPQRAAREVLLHFGLVDMLGAIVGGDAVSHKKPAPDLLLLALEKLRVDAGDAIMVGDSKADVGSARAAGLPAVLVRGGYTQVPVEELGADLVCNSLLELPAALQALREVA</sequence>
<dbReference type="NCBIfam" id="TIGR01549">
    <property type="entry name" value="HAD-SF-IA-v1"/>
    <property type="match status" value="1"/>
</dbReference>
<dbReference type="PRINTS" id="PR00413">
    <property type="entry name" value="HADHALOGNASE"/>
</dbReference>
<dbReference type="RefSeq" id="WP_109614581.1">
    <property type="nucleotide sequence ID" value="NZ_QGGG01000020.1"/>
</dbReference>
<comment type="function">
    <text evidence="10">Specifically catalyzes the dephosphorylation of 2-phosphoglycolate. Is involved in the dissimilation of the intracellular 2-phosphoglycolate formed during the DNA repair of 3'-phosphoglycolate ends, a major class of DNA lesions induced by oxidative stress.</text>
</comment>
<dbReference type="InterPro" id="IPR023198">
    <property type="entry name" value="PGP-like_dom2"/>
</dbReference>
<evidence type="ECO:0000256" key="7">
    <source>
        <dbReference type="ARBA" id="ARBA00022801"/>
    </source>
</evidence>
<dbReference type="SFLD" id="SFLDG01129">
    <property type="entry name" value="C1.5:_HAD__Beta-PGM__Phosphata"/>
    <property type="match status" value="1"/>
</dbReference>
<dbReference type="STRING" id="1192868.GCA_000304395_01647"/>
<feature type="active site" description="Nucleophile" evidence="10">
    <location>
        <position position="19"/>
    </location>
</feature>
<keyword evidence="8 10" id="KW-0460">Magnesium</keyword>
<keyword evidence="6 10" id="KW-0479">Metal-binding</keyword>
<dbReference type="Proteomes" id="UP000245396">
    <property type="component" value="Unassembled WGS sequence"/>
</dbReference>
<evidence type="ECO:0000256" key="1">
    <source>
        <dbReference type="ARBA" id="ARBA00000830"/>
    </source>
</evidence>
<organism evidence="11 12">
    <name type="scientific">Pseudaminobacter salicylatoxidans</name>
    <dbReference type="NCBI Taxonomy" id="93369"/>
    <lineage>
        <taxon>Bacteria</taxon>
        <taxon>Pseudomonadati</taxon>
        <taxon>Pseudomonadota</taxon>
        <taxon>Alphaproteobacteria</taxon>
        <taxon>Hyphomicrobiales</taxon>
        <taxon>Phyllobacteriaceae</taxon>
        <taxon>Pseudaminobacter</taxon>
    </lineage>
</organism>
<dbReference type="InterPro" id="IPR006439">
    <property type="entry name" value="HAD-SF_hydro_IA"/>
</dbReference>
<dbReference type="NCBIfam" id="TIGR01509">
    <property type="entry name" value="HAD-SF-IA-v3"/>
    <property type="match status" value="1"/>
</dbReference>
<comment type="cofactor">
    <cofactor evidence="2 10">
        <name>Mg(2+)</name>
        <dbReference type="ChEBI" id="CHEBI:18420"/>
    </cofactor>
</comment>
<evidence type="ECO:0000256" key="9">
    <source>
        <dbReference type="ARBA" id="ARBA00023277"/>
    </source>
</evidence>
<dbReference type="InterPro" id="IPR036412">
    <property type="entry name" value="HAD-like_sf"/>
</dbReference>
<evidence type="ECO:0000256" key="4">
    <source>
        <dbReference type="ARBA" id="ARBA00006171"/>
    </source>
</evidence>
<dbReference type="PANTHER" id="PTHR43434">
    <property type="entry name" value="PHOSPHOGLYCOLATE PHOSPHATASE"/>
    <property type="match status" value="1"/>
</dbReference>
<dbReference type="GO" id="GO:0046872">
    <property type="term" value="F:metal ion binding"/>
    <property type="evidence" value="ECO:0007669"/>
    <property type="project" value="UniProtKB-KW"/>
</dbReference>
<dbReference type="UniPathway" id="UPA00865">
    <property type="reaction ID" value="UER00834"/>
</dbReference>
<evidence type="ECO:0000256" key="6">
    <source>
        <dbReference type="ARBA" id="ARBA00022723"/>
    </source>
</evidence>